<feature type="region of interest" description="Disordered" evidence="1">
    <location>
        <begin position="34"/>
        <end position="54"/>
    </location>
</feature>
<feature type="compositionally biased region" description="Pro residues" evidence="1">
    <location>
        <begin position="37"/>
        <end position="54"/>
    </location>
</feature>
<name>A0A1D1VYN3_RAMVA</name>
<comment type="caution">
    <text evidence="2">The sequence shown here is derived from an EMBL/GenBank/DDBJ whole genome shotgun (WGS) entry which is preliminary data.</text>
</comment>
<dbReference type="AlphaFoldDB" id="A0A1D1VYN3"/>
<sequence>MAGNAMIFNQQLAANQQPLPGYYAPQLAPSYVQQPMYGPPAPPPYGPPPGPIYR</sequence>
<evidence type="ECO:0000313" key="2">
    <source>
        <dbReference type="EMBL" id="GAV06201.1"/>
    </source>
</evidence>
<accession>A0A1D1VYN3</accession>
<proteinExistence type="predicted"/>
<dbReference type="EMBL" id="BDGG01000013">
    <property type="protein sequence ID" value="GAV06201.1"/>
    <property type="molecule type" value="Genomic_DNA"/>
</dbReference>
<gene>
    <name evidence="2" type="primary">RvY_16226-1</name>
    <name evidence="2" type="synonym">RvY_16226.1</name>
    <name evidence="2" type="ORF">RvY_16226</name>
</gene>
<reference evidence="2 3" key="1">
    <citation type="journal article" date="2016" name="Nat. Commun.">
        <title>Extremotolerant tardigrade genome and improved radiotolerance of human cultured cells by tardigrade-unique protein.</title>
        <authorList>
            <person name="Hashimoto T."/>
            <person name="Horikawa D.D."/>
            <person name="Saito Y."/>
            <person name="Kuwahara H."/>
            <person name="Kozuka-Hata H."/>
            <person name="Shin-I T."/>
            <person name="Minakuchi Y."/>
            <person name="Ohishi K."/>
            <person name="Motoyama A."/>
            <person name="Aizu T."/>
            <person name="Enomoto A."/>
            <person name="Kondo K."/>
            <person name="Tanaka S."/>
            <person name="Hara Y."/>
            <person name="Koshikawa S."/>
            <person name="Sagara H."/>
            <person name="Miura T."/>
            <person name="Yokobori S."/>
            <person name="Miyagawa K."/>
            <person name="Suzuki Y."/>
            <person name="Kubo T."/>
            <person name="Oyama M."/>
            <person name="Kohara Y."/>
            <person name="Fujiyama A."/>
            <person name="Arakawa K."/>
            <person name="Katayama T."/>
            <person name="Toyoda A."/>
            <person name="Kunieda T."/>
        </authorList>
    </citation>
    <scope>NUCLEOTIDE SEQUENCE [LARGE SCALE GENOMIC DNA]</scope>
    <source>
        <strain evidence="2 3">YOKOZUNA-1</strain>
    </source>
</reference>
<evidence type="ECO:0000256" key="1">
    <source>
        <dbReference type="SAM" id="MobiDB-lite"/>
    </source>
</evidence>
<protein>
    <submittedName>
        <fullName evidence="2">Uncharacterized protein</fullName>
    </submittedName>
</protein>
<dbReference type="Proteomes" id="UP000186922">
    <property type="component" value="Unassembled WGS sequence"/>
</dbReference>
<evidence type="ECO:0000313" key="3">
    <source>
        <dbReference type="Proteomes" id="UP000186922"/>
    </source>
</evidence>
<organism evidence="2 3">
    <name type="scientific">Ramazzottius varieornatus</name>
    <name type="common">Water bear</name>
    <name type="synonym">Tardigrade</name>
    <dbReference type="NCBI Taxonomy" id="947166"/>
    <lineage>
        <taxon>Eukaryota</taxon>
        <taxon>Metazoa</taxon>
        <taxon>Ecdysozoa</taxon>
        <taxon>Tardigrada</taxon>
        <taxon>Eutardigrada</taxon>
        <taxon>Parachela</taxon>
        <taxon>Hypsibioidea</taxon>
        <taxon>Ramazzottiidae</taxon>
        <taxon>Ramazzottius</taxon>
    </lineage>
</organism>
<keyword evidence="3" id="KW-1185">Reference proteome</keyword>